<dbReference type="EMBL" id="JAHBAY010000014">
    <property type="protein sequence ID" value="MBT0772841.1"/>
    <property type="molecule type" value="Genomic_DNA"/>
</dbReference>
<organism evidence="2 3">
    <name type="scientific">Kineosporia corallincola</name>
    <dbReference type="NCBI Taxonomy" id="2835133"/>
    <lineage>
        <taxon>Bacteria</taxon>
        <taxon>Bacillati</taxon>
        <taxon>Actinomycetota</taxon>
        <taxon>Actinomycetes</taxon>
        <taxon>Kineosporiales</taxon>
        <taxon>Kineosporiaceae</taxon>
        <taxon>Kineosporia</taxon>
    </lineage>
</organism>
<evidence type="ECO:0000256" key="1">
    <source>
        <dbReference type="SAM" id="MobiDB-lite"/>
    </source>
</evidence>
<dbReference type="Proteomes" id="UP001197247">
    <property type="component" value="Unassembled WGS sequence"/>
</dbReference>
<accession>A0ABS5TQV4</accession>
<dbReference type="RefSeq" id="WP_214159382.1">
    <property type="nucleotide sequence ID" value="NZ_JAHBAY010000014.1"/>
</dbReference>
<keyword evidence="3" id="KW-1185">Reference proteome</keyword>
<feature type="region of interest" description="Disordered" evidence="1">
    <location>
        <begin position="1"/>
        <end position="21"/>
    </location>
</feature>
<evidence type="ECO:0000313" key="3">
    <source>
        <dbReference type="Proteomes" id="UP001197247"/>
    </source>
</evidence>
<proteinExistence type="predicted"/>
<name>A0ABS5TQV4_9ACTN</name>
<protein>
    <submittedName>
        <fullName evidence="2">Uncharacterized protein</fullName>
    </submittedName>
</protein>
<sequence length="436" mass="46549">MPWRRAADDTPPGGPGWSAPEPMAGLVAERCRNVLLVTHPEPSTRTAGRVEQLRRVAEAVADADPGEQVPTVLFATVPGNGVREFLDALGARLPELAPDREPTEIRWVAETSTALQAEFGEAAHRFADLHGVRVVTSFGRLLHVPGHTVFPVHGTSSRSWQQFVPGHPQPVPAGPWFFGATWRSELALLPAAGLVPGLRVLPVPAGVVLLPASGVELPLDDIVYSVPMDPRRPLVIVPGTMPEGATGEHLTAEQVAGYLALLPARLRATVRPVVAGPLPEALFWQEVAEELEDEIAVLTGLPVLFGDEIVVSVPGVGTDGEIEVLWQPLATELRFEPAYGGPARPGVVVEHRVVQPLWGSDDGWKAEIIAGGLWFGPSGAQVGDAVLPTDPGRPVLLVNGTDGDEAVTRRVGELRERLRQECGAPPRTLFLPGAQR</sequence>
<evidence type="ECO:0000313" key="2">
    <source>
        <dbReference type="EMBL" id="MBT0772841.1"/>
    </source>
</evidence>
<comment type="caution">
    <text evidence="2">The sequence shown here is derived from an EMBL/GenBank/DDBJ whole genome shotgun (WGS) entry which is preliminary data.</text>
</comment>
<reference evidence="2 3" key="1">
    <citation type="submission" date="2021-05" db="EMBL/GenBank/DDBJ databases">
        <title>Kineosporia and Streptomyces sp. nov. two new marine actinobacteria isolated from Coral.</title>
        <authorList>
            <person name="Buangrab K."/>
            <person name="Sutthacheep M."/>
            <person name="Yeemin T."/>
            <person name="Harunari E."/>
            <person name="Igarashi Y."/>
            <person name="Kanchanasin P."/>
            <person name="Tanasupawat S."/>
            <person name="Phongsopitanun W."/>
        </authorList>
    </citation>
    <scope>NUCLEOTIDE SEQUENCE [LARGE SCALE GENOMIC DNA]</scope>
    <source>
        <strain evidence="2 3">J2-2</strain>
    </source>
</reference>
<gene>
    <name evidence="2" type="ORF">KIH74_28120</name>
</gene>